<sequence>MVHSGNTAVSSRIPNIATSAAGAMGFVQRLVTQTKVKPVVHILPDAVISTILDQLEVKITYEPLSCQKKFNRNKLQYQKSIVKSLGSKFGDVDHVSDEILLLPTGLIHE</sequence>
<gene>
    <name evidence="1" type="ORF">KIN20_027821</name>
</gene>
<dbReference type="EMBL" id="JAHQIW010005743">
    <property type="protein sequence ID" value="KAJ1366994.1"/>
    <property type="molecule type" value="Genomic_DNA"/>
</dbReference>
<comment type="caution">
    <text evidence="1">The sequence shown here is derived from an EMBL/GenBank/DDBJ whole genome shotgun (WGS) entry which is preliminary data.</text>
</comment>
<dbReference type="AlphaFoldDB" id="A0AAD5WE64"/>
<reference evidence="1" key="1">
    <citation type="submission" date="2021-06" db="EMBL/GenBank/DDBJ databases">
        <title>Parelaphostrongylus tenuis whole genome reference sequence.</title>
        <authorList>
            <person name="Garwood T.J."/>
            <person name="Larsen P.A."/>
            <person name="Fountain-Jones N.M."/>
            <person name="Garbe J.R."/>
            <person name="Macchietto M.G."/>
            <person name="Kania S.A."/>
            <person name="Gerhold R.W."/>
            <person name="Richards J.E."/>
            <person name="Wolf T.M."/>
        </authorList>
    </citation>
    <scope>NUCLEOTIDE SEQUENCE</scope>
    <source>
        <strain evidence="1">MNPRO001-30</strain>
        <tissue evidence="1">Meninges</tissue>
    </source>
</reference>
<organism evidence="1 2">
    <name type="scientific">Parelaphostrongylus tenuis</name>
    <name type="common">Meningeal worm</name>
    <dbReference type="NCBI Taxonomy" id="148309"/>
    <lineage>
        <taxon>Eukaryota</taxon>
        <taxon>Metazoa</taxon>
        <taxon>Ecdysozoa</taxon>
        <taxon>Nematoda</taxon>
        <taxon>Chromadorea</taxon>
        <taxon>Rhabditida</taxon>
        <taxon>Rhabditina</taxon>
        <taxon>Rhabditomorpha</taxon>
        <taxon>Strongyloidea</taxon>
        <taxon>Metastrongylidae</taxon>
        <taxon>Parelaphostrongylus</taxon>
    </lineage>
</organism>
<evidence type="ECO:0000313" key="1">
    <source>
        <dbReference type="EMBL" id="KAJ1366994.1"/>
    </source>
</evidence>
<keyword evidence="2" id="KW-1185">Reference proteome</keyword>
<accession>A0AAD5WE64</accession>
<name>A0AAD5WE64_PARTN</name>
<proteinExistence type="predicted"/>
<evidence type="ECO:0000313" key="2">
    <source>
        <dbReference type="Proteomes" id="UP001196413"/>
    </source>
</evidence>
<protein>
    <submittedName>
        <fullName evidence="1">Uncharacterized protein</fullName>
    </submittedName>
</protein>
<dbReference type="Proteomes" id="UP001196413">
    <property type="component" value="Unassembled WGS sequence"/>
</dbReference>